<sequence length="89" mass="9742">MPGAKMHHAVHLEFKDPIDQDSGDSGPATSNTVSRVVAKAPCVSGWAETLEDDQAAWHRQLNNGLAQLNPRPRKLQPCIVWSGVEELTE</sequence>
<evidence type="ECO:0000313" key="3">
    <source>
        <dbReference type="Proteomes" id="UP000663671"/>
    </source>
</evidence>
<keyword evidence="2" id="KW-0418">Kinase</keyword>
<dbReference type="OrthoDB" id="10609726at2759"/>
<proteinExistence type="predicted"/>
<dbReference type="EMBL" id="CP069114">
    <property type="protein sequence ID" value="QSS63769.1"/>
    <property type="molecule type" value="Genomic_DNA"/>
</dbReference>
<keyword evidence="2" id="KW-0808">Transferase</keyword>
<reference evidence="2" key="1">
    <citation type="submission" date="2021-01" db="EMBL/GenBank/DDBJ databases">
        <title>Chromosome-level genome assembly of a human fungal pathogen reveals clustering of transcriptionally co-regulated genes.</title>
        <authorList>
            <person name="Voorhies M."/>
            <person name="Cohen S."/>
            <person name="Shea T.P."/>
            <person name="Petrus S."/>
            <person name="Munoz J.F."/>
            <person name="Poplawski S."/>
            <person name="Goldman W.E."/>
            <person name="Michael T."/>
            <person name="Cuomo C.A."/>
            <person name="Sil A."/>
            <person name="Beyhan S."/>
        </authorList>
    </citation>
    <scope>NUCLEOTIDE SEQUENCE</scope>
    <source>
        <strain evidence="2">WU24</strain>
    </source>
</reference>
<protein>
    <submittedName>
        <fullName evidence="2">Protein kinase</fullName>
    </submittedName>
</protein>
<dbReference type="AlphaFoldDB" id="A0A8A1MCV9"/>
<organism evidence="2 3">
    <name type="scientific">Ajellomyces capsulatus</name>
    <name type="common">Darling's disease fungus</name>
    <name type="synonym">Histoplasma capsulatum</name>
    <dbReference type="NCBI Taxonomy" id="5037"/>
    <lineage>
        <taxon>Eukaryota</taxon>
        <taxon>Fungi</taxon>
        <taxon>Dikarya</taxon>
        <taxon>Ascomycota</taxon>
        <taxon>Pezizomycotina</taxon>
        <taxon>Eurotiomycetes</taxon>
        <taxon>Eurotiomycetidae</taxon>
        <taxon>Onygenales</taxon>
        <taxon>Ajellomycetaceae</taxon>
        <taxon>Histoplasma</taxon>
    </lineage>
</organism>
<dbReference type="VEuPathDB" id="FungiDB:I7I51_00829"/>
<dbReference type="Proteomes" id="UP000663671">
    <property type="component" value="Chromosome 1"/>
</dbReference>
<name>A0A8A1MCV9_AJECA</name>
<accession>A0A8A1MCV9</accession>
<evidence type="ECO:0000313" key="2">
    <source>
        <dbReference type="EMBL" id="QSS63769.1"/>
    </source>
</evidence>
<dbReference type="GO" id="GO:0016301">
    <property type="term" value="F:kinase activity"/>
    <property type="evidence" value="ECO:0007669"/>
    <property type="project" value="UniProtKB-KW"/>
</dbReference>
<evidence type="ECO:0000256" key="1">
    <source>
        <dbReference type="SAM" id="MobiDB-lite"/>
    </source>
</evidence>
<gene>
    <name evidence="2" type="ORF">I7I51_00829</name>
</gene>
<feature type="region of interest" description="Disordered" evidence="1">
    <location>
        <begin position="1"/>
        <end position="34"/>
    </location>
</feature>